<sequence length="58" mass="5840">MNGATSAADAPPLSTPAPVSASETSQVPASTTNGSAANIGSLKKRKMEILKPIITTEE</sequence>
<keyword evidence="3" id="KW-1185">Reference proteome</keyword>
<feature type="region of interest" description="Disordered" evidence="1">
    <location>
        <begin position="1"/>
        <end position="42"/>
    </location>
</feature>
<protein>
    <submittedName>
        <fullName evidence="2">Uncharacterized protein</fullName>
    </submittedName>
</protein>
<evidence type="ECO:0000313" key="2">
    <source>
        <dbReference type="EMBL" id="CAK7263654.1"/>
    </source>
</evidence>
<proteinExistence type="predicted"/>
<evidence type="ECO:0000313" key="3">
    <source>
        <dbReference type="Proteomes" id="UP001642501"/>
    </source>
</evidence>
<dbReference type="EMBL" id="CAWUOM010000006">
    <property type="protein sequence ID" value="CAK7263654.1"/>
    <property type="molecule type" value="Genomic_DNA"/>
</dbReference>
<dbReference type="Proteomes" id="UP001642501">
    <property type="component" value="Unassembled WGS sequence"/>
</dbReference>
<feature type="compositionally biased region" description="Polar residues" evidence="1">
    <location>
        <begin position="21"/>
        <end position="38"/>
    </location>
</feature>
<gene>
    <name evidence="2" type="ORF">SEPCBS57363_000679</name>
</gene>
<name>A0ABP0D719_9PEZI</name>
<comment type="caution">
    <text evidence="2">The sequence shown here is derived from an EMBL/GenBank/DDBJ whole genome shotgun (WGS) entry which is preliminary data.</text>
</comment>
<accession>A0ABP0D719</accession>
<organism evidence="2 3">
    <name type="scientific">Sporothrix epigloea</name>
    <dbReference type="NCBI Taxonomy" id="1892477"/>
    <lineage>
        <taxon>Eukaryota</taxon>
        <taxon>Fungi</taxon>
        <taxon>Dikarya</taxon>
        <taxon>Ascomycota</taxon>
        <taxon>Pezizomycotina</taxon>
        <taxon>Sordariomycetes</taxon>
        <taxon>Sordariomycetidae</taxon>
        <taxon>Ophiostomatales</taxon>
        <taxon>Ophiostomataceae</taxon>
        <taxon>Sporothrix</taxon>
    </lineage>
</organism>
<reference evidence="2 3" key="1">
    <citation type="submission" date="2024-01" db="EMBL/GenBank/DDBJ databases">
        <authorList>
            <person name="Allen C."/>
            <person name="Tagirdzhanova G."/>
        </authorList>
    </citation>
    <scope>NUCLEOTIDE SEQUENCE [LARGE SCALE GENOMIC DNA]</scope>
    <source>
        <strain evidence="2 3">CBS 573.63</strain>
    </source>
</reference>
<evidence type="ECO:0000256" key="1">
    <source>
        <dbReference type="SAM" id="MobiDB-lite"/>
    </source>
</evidence>